<keyword evidence="1" id="KW-0812">Transmembrane</keyword>
<feature type="transmembrane region" description="Helical" evidence="1">
    <location>
        <begin position="21"/>
        <end position="45"/>
    </location>
</feature>
<protein>
    <recommendedName>
        <fullName evidence="4">DUF3429 domain-containing protein</fullName>
    </recommendedName>
</protein>
<evidence type="ECO:0008006" key="4">
    <source>
        <dbReference type="Google" id="ProtNLM"/>
    </source>
</evidence>
<evidence type="ECO:0000313" key="2">
    <source>
        <dbReference type="EMBL" id="SCZ46373.1"/>
    </source>
</evidence>
<feature type="transmembrane region" description="Helical" evidence="1">
    <location>
        <begin position="140"/>
        <end position="159"/>
    </location>
</feature>
<evidence type="ECO:0000256" key="1">
    <source>
        <dbReference type="SAM" id="Phobius"/>
    </source>
</evidence>
<dbReference type="Proteomes" id="UP000199347">
    <property type="component" value="Unassembled WGS sequence"/>
</dbReference>
<feature type="transmembrane region" description="Helical" evidence="1">
    <location>
        <begin position="109"/>
        <end position="128"/>
    </location>
</feature>
<gene>
    <name evidence="2" type="ORF">SAMN03080610_03643</name>
</gene>
<proteinExistence type="predicted"/>
<feature type="transmembrane region" description="Helical" evidence="1">
    <location>
        <begin position="51"/>
        <end position="70"/>
    </location>
</feature>
<organism evidence="2 3">
    <name type="scientific">Afifella marina DSM 2698</name>
    <dbReference type="NCBI Taxonomy" id="1120955"/>
    <lineage>
        <taxon>Bacteria</taxon>
        <taxon>Pseudomonadati</taxon>
        <taxon>Pseudomonadota</taxon>
        <taxon>Alphaproteobacteria</taxon>
        <taxon>Hyphomicrobiales</taxon>
        <taxon>Afifellaceae</taxon>
        <taxon>Afifella</taxon>
    </lineage>
</organism>
<name>A0A1G5P9X4_AFIMA</name>
<accession>A0A1G5P9X4</accession>
<dbReference type="InterPro" id="IPR021836">
    <property type="entry name" value="DUF3429"/>
</dbReference>
<keyword evidence="1" id="KW-0472">Membrane</keyword>
<keyword evidence="3" id="KW-1185">Reference proteome</keyword>
<reference evidence="2 3" key="1">
    <citation type="submission" date="2016-10" db="EMBL/GenBank/DDBJ databases">
        <authorList>
            <person name="de Groot N.N."/>
        </authorList>
    </citation>
    <scope>NUCLEOTIDE SEQUENCE [LARGE SCALE GENOMIC DNA]</scope>
    <source>
        <strain evidence="2 3">DSM 2698</strain>
    </source>
</reference>
<dbReference type="Pfam" id="PF11911">
    <property type="entry name" value="DUF3429"/>
    <property type="match status" value="1"/>
</dbReference>
<dbReference type="RefSeq" id="WP_092816543.1">
    <property type="nucleotide sequence ID" value="NZ_FMVW01000014.1"/>
</dbReference>
<dbReference type="OrthoDB" id="7273031at2"/>
<keyword evidence="1" id="KW-1133">Transmembrane helix</keyword>
<dbReference type="AlphaFoldDB" id="A0A1G5P9X4"/>
<evidence type="ECO:0000313" key="3">
    <source>
        <dbReference type="Proteomes" id="UP000199347"/>
    </source>
</evidence>
<dbReference type="EMBL" id="FMVW01000014">
    <property type="protein sequence ID" value="SCZ46373.1"/>
    <property type="molecule type" value="Genomic_DNA"/>
</dbReference>
<sequence length="160" mass="16885">MPTYEKDSRRLEISEPARAPGLSIFLGYGAMLPIAVGALAVLLLPDDAARVALSLTTIWGAVILIFLGGVRRGLSFRTAAGPSAAQLVMTFWLFGLGLLSLLLGPGSGALVLLLAGYVSLALVDPMSARRGEAPLFFERLRPVQMLVPVASLAVLVLWAD</sequence>
<dbReference type="STRING" id="1120955.SAMN03080610_03643"/>